<dbReference type="AlphaFoldDB" id="A0A101NDB8"/>
<dbReference type="InterPro" id="IPR001279">
    <property type="entry name" value="Metallo-B-lactamas"/>
</dbReference>
<dbReference type="PANTHER" id="PTHR42951">
    <property type="entry name" value="METALLO-BETA-LACTAMASE DOMAIN-CONTAINING"/>
    <property type="match status" value="1"/>
</dbReference>
<keyword evidence="3" id="KW-1185">Reference proteome</keyword>
<dbReference type="CDD" id="cd07721">
    <property type="entry name" value="yflN-like_MBL-fold"/>
    <property type="match status" value="1"/>
</dbReference>
<dbReference type="STRING" id="67285.AQI88_38470"/>
<dbReference type="RefSeq" id="WP_067009425.1">
    <property type="nucleotide sequence ID" value="NZ_BNDU01000002.1"/>
</dbReference>
<evidence type="ECO:0000259" key="1">
    <source>
        <dbReference type="SMART" id="SM00849"/>
    </source>
</evidence>
<sequence length="255" mass="27721">MPRTKVIPLPLLGKRSVNAYLLLGRRPVVVDSGVPGSGRKVYDRVAEQGVDPNGISMIVVTHGHIDHFGGAAELSRLTGAPIAAHVGDLRQYTSGRVREPYLPTGRLGRLVAPLPPFHVRTEPFTPQVLVRGDTPLADYGIDARIVPTPGHTAGSVSVLTETGDLVAGDLIATPLLGLLPRRPWNPPFHDDPLANLASLRRMLDLGPERLHAGHGGMLDPDRVRRWVVKEQRRLERLEAKGRLRVRVDDAVSSDA</sequence>
<reference evidence="2 3" key="1">
    <citation type="submission" date="2015-10" db="EMBL/GenBank/DDBJ databases">
        <title>Draft genome sequence of Streptomyces cellostaticus DSM 40189, type strain for the species Streptomyces cellostaticus.</title>
        <authorList>
            <person name="Ruckert C."/>
            <person name="Winkler A."/>
            <person name="Kalinowski J."/>
            <person name="Kampfer P."/>
            <person name="Glaeser S."/>
        </authorList>
    </citation>
    <scope>NUCLEOTIDE SEQUENCE [LARGE SCALE GENOMIC DNA]</scope>
    <source>
        <strain evidence="2 3">DSM 40189</strain>
    </source>
</reference>
<comment type="caution">
    <text evidence="2">The sequence shown here is derived from an EMBL/GenBank/DDBJ whole genome shotgun (WGS) entry which is preliminary data.</text>
</comment>
<gene>
    <name evidence="2" type="ORF">AQI88_38470</name>
</gene>
<dbReference type="InterPro" id="IPR050855">
    <property type="entry name" value="NDM-1-like"/>
</dbReference>
<dbReference type="SMART" id="SM00849">
    <property type="entry name" value="Lactamase_B"/>
    <property type="match status" value="1"/>
</dbReference>
<dbReference type="Pfam" id="PF00753">
    <property type="entry name" value="Lactamase_B"/>
    <property type="match status" value="1"/>
</dbReference>
<dbReference type="PANTHER" id="PTHR42951:SF17">
    <property type="entry name" value="METALLO-BETA-LACTAMASE DOMAIN-CONTAINING PROTEIN"/>
    <property type="match status" value="1"/>
</dbReference>
<proteinExistence type="predicted"/>
<organism evidence="2 3">
    <name type="scientific">Streptomyces cellostaticus</name>
    <dbReference type="NCBI Taxonomy" id="67285"/>
    <lineage>
        <taxon>Bacteria</taxon>
        <taxon>Bacillati</taxon>
        <taxon>Actinomycetota</taxon>
        <taxon>Actinomycetes</taxon>
        <taxon>Kitasatosporales</taxon>
        <taxon>Streptomycetaceae</taxon>
        <taxon>Streptomyces</taxon>
    </lineage>
</organism>
<protein>
    <recommendedName>
        <fullName evidence="1">Metallo-beta-lactamase domain-containing protein</fullName>
    </recommendedName>
</protein>
<dbReference type="Gene3D" id="3.60.15.10">
    <property type="entry name" value="Ribonuclease Z/Hydroxyacylglutathione hydrolase-like"/>
    <property type="match status" value="1"/>
</dbReference>
<dbReference type="SUPFAM" id="SSF56281">
    <property type="entry name" value="Metallo-hydrolase/oxidoreductase"/>
    <property type="match status" value="1"/>
</dbReference>
<feature type="domain" description="Metallo-beta-lactamase" evidence="1">
    <location>
        <begin position="16"/>
        <end position="214"/>
    </location>
</feature>
<dbReference type="Proteomes" id="UP000054241">
    <property type="component" value="Unassembled WGS sequence"/>
</dbReference>
<dbReference type="OrthoDB" id="2971563at2"/>
<evidence type="ECO:0000313" key="3">
    <source>
        <dbReference type="Proteomes" id="UP000054241"/>
    </source>
</evidence>
<name>A0A101NDB8_9ACTN</name>
<accession>A0A101NDB8</accession>
<evidence type="ECO:0000313" key="2">
    <source>
        <dbReference type="EMBL" id="KUM91074.1"/>
    </source>
</evidence>
<dbReference type="EMBL" id="LMWL01000084">
    <property type="protein sequence ID" value="KUM91074.1"/>
    <property type="molecule type" value="Genomic_DNA"/>
</dbReference>
<dbReference type="InterPro" id="IPR036866">
    <property type="entry name" value="RibonucZ/Hydroxyglut_hydro"/>
</dbReference>